<protein>
    <submittedName>
        <fullName evidence="3">AbrB family transcriptional regulator</fullName>
    </submittedName>
</protein>
<evidence type="ECO:0000259" key="2">
    <source>
        <dbReference type="PROSITE" id="PS51740"/>
    </source>
</evidence>
<dbReference type="NCBIfam" id="TIGR01439">
    <property type="entry name" value="lp_hng_hel_AbrB"/>
    <property type="match status" value="1"/>
</dbReference>
<accession>A0A977K9P1</accession>
<feature type="domain" description="SpoVT-AbrB" evidence="2">
    <location>
        <begin position="7"/>
        <end position="54"/>
    </location>
</feature>
<reference evidence="3" key="1">
    <citation type="submission" date="2013-11" db="EMBL/GenBank/DDBJ databases">
        <title>Comparative genomics of Ignicoccus.</title>
        <authorList>
            <person name="Podar M."/>
        </authorList>
    </citation>
    <scope>NUCLEOTIDE SEQUENCE</scope>
    <source>
        <strain evidence="3">DSM 13166</strain>
    </source>
</reference>
<dbReference type="NCBIfam" id="NF006352">
    <property type="entry name" value="PRK08577.1"/>
    <property type="match status" value="1"/>
</dbReference>
<gene>
    <name evidence="3" type="ORF">IPA_05870</name>
</gene>
<evidence type="ECO:0000313" key="3">
    <source>
        <dbReference type="EMBL" id="UXD21607.1"/>
    </source>
</evidence>
<organism evidence="3 4">
    <name type="scientific">Ignicoccus pacificus DSM 13166</name>
    <dbReference type="NCBI Taxonomy" id="940294"/>
    <lineage>
        <taxon>Archaea</taxon>
        <taxon>Thermoproteota</taxon>
        <taxon>Thermoprotei</taxon>
        <taxon>Desulfurococcales</taxon>
        <taxon>Desulfurococcaceae</taxon>
        <taxon>Ignicoccus</taxon>
    </lineage>
</organism>
<evidence type="ECO:0000313" key="4">
    <source>
        <dbReference type="Proteomes" id="UP001063698"/>
    </source>
</evidence>
<dbReference type="PROSITE" id="PS51740">
    <property type="entry name" value="SPOVT_ABRB"/>
    <property type="match status" value="1"/>
</dbReference>
<dbReference type="Proteomes" id="UP001063698">
    <property type="component" value="Chromosome"/>
</dbReference>
<sequence>MEEMRIVELLRVDSKGRVTIPRTVRDALNIVEGGYVIMIADLNKNEIVLTPTGGGSGRLLDVRVVFQDVKGKLAEISEKLAELGVDQISTSCRTIKKGGEAECIFVIEVPENINKEDLEKVLSELEGVKEVTITSIPSH</sequence>
<dbReference type="Gene3D" id="2.10.260.10">
    <property type="match status" value="1"/>
</dbReference>
<dbReference type="Pfam" id="PF04014">
    <property type="entry name" value="MazE_antitoxin"/>
    <property type="match status" value="1"/>
</dbReference>
<dbReference type="SUPFAM" id="SSF55021">
    <property type="entry name" value="ACT-like"/>
    <property type="match status" value="1"/>
</dbReference>
<name>A0A977K9P1_9CREN</name>
<feature type="domain" description="ACT" evidence="1">
    <location>
        <begin position="61"/>
        <end position="139"/>
    </location>
</feature>
<evidence type="ECO:0000259" key="1">
    <source>
        <dbReference type="PROSITE" id="PS51671"/>
    </source>
</evidence>
<keyword evidence="4" id="KW-1185">Reference proteome</keyword>
<dbReference type="SUPFAM" id="SSF89447">
    <property type="entry name" value="AbrB/MazE/MraZ-like"/>
    <property type="match status" value="1"/>
</dbReference>
<dbReference type="EMBL" id="CP006868">
    <property type="protein sequence ID" value="UXD21607.1"/>
    <property type="molecule type" value="Genomic_DNA"/>
</dbReference>
<dbReference type="PROSITE" id="PS51671">
    <property type="entry name" value="ACT"/>
    <property type="match status" value="1"/>
</dbReference>
<dbReference type="InterPro" id="IPR007159">
    <property type="entry name" value="SpoVT-AbrB_dom"/>
</dbReference>
<dbReference type="SMART" id="SM00966">
    <property type="entry name" value="SpoVT_AbrB"/>
    <property type="match status" value="1"/>
</dbReference>
<proteinExistence type="predicted"/>
<dbReference type="InterPro" id="IPR002912">
    <property type="entry name" value="ACT_dom"/>
</dbReference>
<dbReference type="Gene3D" id="3.30.70.260">
    <property type="match status" value="1"/>
</dbReference>
<dbReference type="InterPro" id="IPR037914">
    <property type="entry name" value="SpoVT-AbrB_sf"/>
</dbReference>
<dbReference type="AlphaFoldDB" id="A0A977K9P1"/>
<dbReference type="KEGG" id="ipc:IPA_05870"/>
<dbReference type="GO" id="GO:0003677">
    <property type="term" value="F:DNA binding"/>
    <property type="evidence" value="ECO:0007669"/>
    <property type="project" value="InterPro"/>
</dbReference>
<dbReference type="InterPro" id="IPR045865">
    <property type="entry name" value="ACT-like_dom_sf"/>
</dbReference>